<accession>A0AAD9PRB7</accession>
<feature type="domain" description="CCHC-type" evidence="2">
    <location>
        <begin position="478"/>
        <end position="494"/>
    </location>
</feature>
<evidence type="ECO:0000259" key="2">
    <source>
        <dbReference type="SMART" id="SM00343"/>
    </source>
</evidence>
<comment type="caution">
    <text evidence="3">The sequence shown here is derived from an EMBL/GenBank/DDBJ whole genome shotgun (WGS) entry which is preliminary data.</text>
</comment>
<dbReference type="GO" id="GO:0008270">
    <property type="term" value="F:zinc ion binding"/>
    <property type="evidence" value="ECO:0007669"/>
    <property type="project" value="InterPro"/>
</dbReference>
<feature type="region of interest" description="Disordered" evidence="1">
    <location>
        <begin position="125"/>
        <end position="207"/>
    </location>
</feature>
<reference evidence="3" key="1">
    <citation type="journal article" date="2023" name="G3 (Bethesda)">
        <title>Whole genome assembly and annotation of the endangered Caribbean coral Acropora cervicornis.</title>
        <authorList>
            <person name="Selwyn J.D."/>
            <person name="Vollmer S.V."/>
        </authorList>
    </citation>
    <scope>NUCLEOTIDE SEQUENCE</scope>
    <source>
        <strain evidence="3">K2</strain>
    </source>
</reference>
<evidence type="ECO:0000313" key="4">
    <source>
        <dbReference type="Proteomes" id="UP001249851"/>
    </source>
</evidence>
<protein>
    <recommendedName>
        <fullName evidence="2">CCHC-type domain-containing protein</fullName>
    </recommendedName>
</protein>
<reference evidence="3" key="2">
    <citation type="journal article" date="2023" name="Science">
        <title>Genomic signatures of disease resistance in endangered staghorn corals.</title>
        <authorList>
            <person name="Vollmer S.V."/>
            <person name="Selwyn J.D."/>
            <person name="Despard B.A."/>
            <person name="Roesel C.L."/>
        </authorList>
    </citation>
    <scope>NUCLEOTIDE SEQUENCE</scope>
    <source>
        <strain evidence="3">K2</strain>
    </source>
</reference>
<feature type="compositionally biased region" description="Polar residues" evidence="1">
    <location>
        <begin position="408"/>
        <end position="422"/>
    </location>
</feature>
<keyword evidence="4" id="KW-1185">Reference proteome</keyword>
<dbReference type="AlphaFoldDB" id="A0AAD9PRB7"/>
<dbReference type="InterPro" id="IPR001878">
    <property type="entry name" value="Znf_CCHC"/>
</dbReference>
<sequence>MGHFVKSLTKIQEDCIDLITCIQSLSPVMKRFWKPLRNRISHWPLLLQDCDSRNYYHKTEKLGTNQNLDGDILAVVSEGQIDEEICEADEFIEFTQLAVMRIDAVLTPSQLSPSSKLAIPPLLAETSKGKSKSPGNISMASEIHSSPSKSPGNISMASEIHPSPSKSPGDDTTMTLETHLIPPTSSGDVSMASEVHVTSSTSHGNVLATSETPLNLSTSGIFNTYNLGTQVKLPKLDLRTFDGDISKWPSFGVAFESSVHSNTKLAPIDKLNYLNSLLVKSANEAISGLSLTAANYDEAVAILKRRFGNKQFIIKKQMEILLNINSVKSGVNIQALRQLHDLIESQVSSLKSLRVSSTSYGSLLSSVVMSKLPQDSRWIITREMRDEWDLDHIRDVFRSELEVRERANGNNISPTDQSSTKPPYNRGCRGLPLPTDAALLPTGSKPTCTYCQENHASNACKNVTSIAARNEILKRAGRCFFCLKRNHISKDCSSRMKCLKCGRQHHISICTSDANNEVKSLHTPNVEALASLPYITLLIRLPFNIPFLLSRRS</sequence>
<evidence type="ECO:0000313" key="3">
    <source>
        <dbReference type="EMBL" id="KAK2547569.1"/>
    </source>
</evidence>
<dbReference type="Gene3D" id="4.10.60.10">
    <property type="entry name" value="Zinc finger, CCHC-type"/>
    <property type="match status" value="1"/>
</dbReference>
<dbReference type="SMART" id="SM00343">
    <property type="entry name" value="ZnF_C2HC"/>
    <property type="match status" value="3"/>
</dbReference>
<feature type="compositionally biased region" description="Polar residues" evidence="1">
    <location>
        <begin position="164"/>
        <end position="176"/>
    </location>
</feature>
<feature type="domain" description="CCHC-type" evidence="2">
    <location>
        <begin position="497"/>
        <end position="512"/>
    </location>
</feature>
<dbReference type="EMBL" id="JARQWQ010000178">
    <property type="protein sequence ID" value="KAK2547569.1"/>
    <property type="molecule type" value="Genomic_DNA"/>
</dbReference>
<feature type="compositionally biased region" description="Polar residues" evidence="1">
    <location>
        <begin position="133"/>
        <end position="156"/>
    </location>
</feature>
<dbReference type="PANTHER" id="PTHR47331:SF5">
    <property type="entry name" value="RIBONUCLEASE H"/>
    <property type="match status" value="1"/>
</dbReference>
<feature type="domain" description="CCHC-type" evidence="2">
    <location>
        <begin position="447"/>
        <end position="462"/>
    </location>
</feature>
<feature type="compositionally biased region" description="Polar residues" evidence="1">
    <location>
        <begin position="196"/>
        <end position="207"/>
    </location>
</feature>
<name>A0AAD9PRB7_ACRCE</name>
<evidence type="ECO:0000256" key="1">
    <source>
        <dbReference type="SAM" id="MobiDB-lite"/>
    </source>
</evidence>
<gene>
    <name evidence="3" type="ORF">P5673_032439</name>
</gene>
<dbReference type="Proteomes" id="UP001249851">
    <property type="component" value="Unassembled WGS sequence"/>
</dbReference>
<dbReference type="GO" id="GO:0003676">
    <property type="term" value="F:nucleic acid binding"/>
    <property type="evidence" value="ECO:0007669"/>
    <property type="project" value="InterPro"/>
</dbReference>
<feature type="region of interest" description="Disordered" evidence="1">
    <location>
        <begin position="407"/>
        <end position="427"/>
    </location>
</feature>
<dbReference type="InterPro" id="IPR005312">
    <property type="entry name" value="DUF1759"/>
</dbReference>
<dbReference type="Pfam" id="PF03564">
    <property type="entry name" value="DUF1759"/>
    <property type="match status" value="1"/>
</dbReference>
<dbReference type="PANTHER" id="PTHR47331">
    <property type="entry name" value="PHD-TYPE DOMAIN-CONTAINING PROTEIN"/>
    <property type="match status" value="1"/>
</dbReference>
<proteinExistence type="predicted"/>
<organism evidence="3 4">
    <name type="scientific">Acropora cervicornis</name>
    <name type="common">Staghorn coral</name>
    <dbReference type="NCBI Taxonomy" id="6130"/>
    <lineage>
        <taxon>Eukaryota</taxon>
        <taxon>Metazoa</taxon>
        <taxon>Cnidaria</taxon>
        <taxon>Anthozoa</taxon>
        <taxon>Hexacorallia</taxon>
        <taxon>Scleractinia</taxon>
        <taxon>Astrocoeniina</taxon>
        <taxon>Acroporidae</taxon>
        <taxon>Acropora</taxon>
    </lineage>
</organism>